<dbReference type="InterPro" id="IPR001789">
    <property type="entry name" value="Sig_transdc_resp-reg_receiver"/>
</dbReference>
<feature type="domain" description="Histidine kinase" evidence="6">
    <location>
        <begin position="501"/>
        <end position="741"/>
    </location>
</feature>
<dbReference type="SUPFAM" id="SSF55785">
    <property type="entry name" value="PYP-like sensor domain (PAS domain)"/>
    <property type="match status" value="1"/>
</dbReference>
<dbReference type="Gene3D" id="3.30.450.20">
    <property type="entry name" value="PAS domain"/>
    <property type="match status" value="1"/>
</dbReference>
<proteinExistence type="predicted"/>
<dbReference type="SUPFAM" id="SSF47384">
    <property type="entry name" value="Homodimeric domain of signal transducing histidine kinase"/>
    <property type="match status" value="1"/>
</dbReference>
<dbReference type="InterPro" id="IPR003594">
    <property type="entry name" value="HATPase_dom"/>
</dbReference>
<feature type="domain" description="PAC" evidence="9">
    <location>
        <begin position="404"/>
        <end position="456"/>
    </location>
</feature>
<dbReference type="InterPro" id="IPR005467">
    <property type="entry name" value="His_kinase_dom"/>
</dbReference>
<evidence type="ECO:0000256" key="1">
    <source>
        <dbReference type="ARBA" id="ARBA00000085"/>
    </source>
</evidence>
<dbReference type="InterPro" id="IPR036097">
    <property type="entry name" value="HisK_dim/P_sf"/>
</dbReference>
<gene>
    <name evidence="10" type="ORF">SAMN02745857_01464</name>
</gene>
<evidence type="ECO:0000259" key="9">
    <source>
        <dbReference type="PROSITE" id="PS50113"/>
    </source>
</evidence>
<dbReference type="PANTHER" id="PTHR43065">
    <property type="entry name" value="SENSOR HISTIDINE KINASE"/>
    <property type="match status" value="1"/>
</dbReference>
<evidence type="ECO:0000313" key="10">
    <source>
        <dbReference type="EMBL" id="SMC22778.1"/>
    </source>
</evidence>
<dbReference type="SMART" id="SM00387">
    <property type="entry name" value="HATPase_c"/>
    <property type="match status" value="1"/>
</dbReference>
<dbReference type="Gene3D" id="3.30.565.10">
    <property type="entry name" value="Histidine kinase-like ATPase, C-terminal domain"/>
    <property type="match status" value="1"/>
</dbReference>
<accession>A0A1W1XGX6</accession>
<dbReference type="EMBL" id="FWXD01000007">
    <property type="protein sequence ID" value="SMC22778.1"/>
    <property type="molecule type" value="Genomic_DNA"/>
</dbReference>
<organism evidence="10 11">
    <name type="scientific">Andreprevotia lacus DSM 23236</name>
    <dbReference type="NCBI Taxonomy" id="1121001"/>
    <lineage>
        <taxon>Bacteria</taxon>
        <taxon>Pseudomonadati</taxon>
        <taxon>Pseudomonadota</taxon>
        <taxon>Betaproteobacteria</taxon>
        <taxon>Neisseriales</taxon>
        <taxon>Chitinibacteraceae</taxon>
        <taxon>Andreprevotia</taxon>
    </lineage>
</organism>
<dbReference type="Gene3D" id="3.40.50.2300">
    <property type="match status" value="1"/>
</dbReference>
<dbReference type="InterPro" id="IPR003661">
    <property type="entry name" value="HisK_dim/P_dom"/>
</dbReference>
<dbReference type="InterPro" id="IPR035965">
    <property type="entry name" value="PAS-like_dom_sf"/>
</dbReference>
<dbReference type="OrthoDB" id="9812260at2"/>
<dbReference type="Pfam" id="PF13426">
    <property type="entry name" value="PAS_9"/>
    <property type="match status" value="1"/>
</dbReference>
<comment type="catalytic activity">
    <reaction evidence="1">
        <text>ATP + protein L-histidine = ADP + protein N-phospho-L-histidine.</text>
        <dbReference type="EC" id="2.7.13.3"/>
    </reaction>
</comment>
<feature type="domain" description="Response regulatory" evidence="7">
    <location>
        <begin position="27"/>
        <end position="151"/>
    </location>
</feature>
<dbReference type="SMART" id="SM00086">
    <property type="entry name" value="PAC"/>
    <property type="match status" value="1"/>
</dbReference>
<dbReference type="CDD" id="cd00130">
    <property type="entry name" value="PAS"/>
    <property type="match status" value="1"/>
</dbReference>
<dbReference type="AlphaFoldDB" id="A0A1W1XGX6"/>
<feature type="domain" description="PAS" evidence="8">
    <location>
        <begin position="330"/>
        <end position="401"/>
    </location>
</feature>
<dbReference type="EC" id="2.7.13.3" evidence="2"/>
<protein>
    <recommendedName>
        <fullName evidence="2">histidine kinase</fullName>
        <ecNumber evidence="2">2.7.13.3</ecNumber>
    </recommendedName>
</protein>
<dbReference type="NCBIfam" id="TIGR00229">
    <property type="entry name" value="sensory_box"/>
    <property type="match status" value="1"/>
</dbReference>
<dbReference type="Proteomes" id="UP000192761">
    <property type="component" value="Unassembled WGS sequence"/>
</dbReference>
<dbReference type="Pfam" id="PF11849">
    <property type="entry name" value="DUF3369"/>
    <property type="match status" value="1"/>
</dbReference>
<evidence type="ECO:0000256" key="5">
    <source>
        <dbReference type="SAM" id="MobiDB-lite"/>
    </source>
</evidence>
<evidence type="ECO:0000256" key="3">
    <source>
        <dbReference type="ARBA" id="ARBA00022553"/>
    </source>
</evidence>
<name>A0A1W1XGX6_9NEIS</name>
<dbReference type="SUPFAM" id="SSF55874">
    <property type="entry name" value="ATPase domain of HSP90 chaperone/DNA topoisomerase II/histidine kinase"/>
    <property type="match status" value="1"/>
</dbReference>
<dbReference type="InterPro" id="IPR000014">
    <property type="entry name" value="PAS"/>
</dbReference>
<evidence type="ECO:0000259" key="7">
    <source>
        <dbReference type="PROSITE" id="PS50110"/>
    </source>
</evidence>
<feature type="modified residue" description="4-aspartylphosphate" evidence="4">
    <location>
        <position position="82"/>
    </location>
</feature>
<dbReference type="Gene3D" id="1.10.287.130">
    <property type="match status" value="1"/>
</dbReference>
<feature type="region of interest" description="Disordered" evidence="5">
    <location>
        <begin position="1"/>
        <end position="24"/>
    </location>
</feature>
<dbReference type="SMART" id="SM00091">
    <property type="entry name" value="PAS"/>
    <property type="match status" value="1"/>
</dbReference>
<dbReference type="GO" id="GO:0000155">
    <property type="term" value="F:phosphorelay sensor kinase activity"/>
    <property type="evidence" value="ECO:0007669"/>
    <property type="project" value="InterPro"/>
</dbReference>
<dbReference type="STRING" id="1121001.SAMN02745857_01464"/>
<dbReference type="PROSITE" id="PS50112">
    <property type="entry name" value="PAS"/>
    <property type="match status" value="1"/>
</dbReference>
<dbReference type="PANTHER" id="PTHR43065:SF50">
    <property type="entry name" value="HISTIDINE KINASE"/>
    <property type="match status" value="1"/>
</dbReference>
<dbReference type="PROSITE" id="PS50110">
    <property type="entry name" value="RESPONSE_REGULATORY"/>
    <property type="match status" value="1"/>
</dbReference>
<evidence type="ECO:0000256" key="2">
    <source>
        <dbReference type="ARBA" id="ARBA00012438"/>
    </source>
</evidence>
<evidence type="ECO:0000259" key="8">
    <source>
        <dbReference type="PROSITE" id="PS50112"/>
    </source>
</evidence>
<evidence type="ECO:0000256" key="4">
    <source>
        <dbReference type="PROSITE-ProRule" id="PRU00169"/>
    </source>
</evidence>
<dbReference type="InterPro" id="IPR000700">
    <property type="entry name" value="PAS-assoc_C"/>
</dbReference>
<dbReference type="PRINTS" id="PR00344">
    <property type="entry name" value="BCTRLSENSOR"/>
</dbReference>
<dbReference type="InterPro" id="IPR001610">
    <property type="entry name" value="PAC"/>
</dbReference>
<reference evidence="10 11" key="1">
    <citation type="submission" date="2017-04" db="EMBL/GenBank/DDBJ databases">
        <authorList>
            <person name="Afonso C.L."/>
            <person name="Miller P.J."/>
            <person name="Scott M.A."/>
            <person name="Spackman E."/>
            <person name="Goraichik I."/>
            <person name="Dimitrov K.M."/>
            <person name="Suarez D.L."/>
            <person name="Swayne D.E."/>
        </authorList>
    </citation>
    <scope>NUCLEOTIDE SEQUENCE [LARGE SCALE GENOMIC DNA]</scope>
    <source>
        <strain evidence="10 11">DSM 23236</strain>
    </source>
</reference>
<evidence type="ECO:0000259" key="6">
    <source>
        <dbReference type="PROSITE" id="PS50109"/>
    </source>
</evidence>
<keyword evidence="3 4" id="KW-0597">Phosphoprotein</keyword>
<dbReference type="SUPFAM" id="SSF52172">
    <property type="entry name" value="CheY-like"/>
    <property type="match status" value="1"/>
</dbReference>
<dbReference type="InterPro" id="IPR021800">
    <property type="entry name" value="DUF3369"/>
</dbReference>
<dbReference type="InterPro" id="IPR036890">
    <property type="entry name" value="HATPase_C_sf"/>
</dbReference>
<keyword evidence="11" id="KW-1185">Reference proteome</keyword>
<dbReference type="PROSITE" id="PS50109">
    <property type="entry name" value="HIS_KIN"/>
    <property type="match status" value="1"/>
</dbReference>
<dbReference type="CDD" id="cd00082">
    <property type="entry name" value="HisKA"/>
    <property type="match status" value="1"/>
</dbReference>
<dbReference type="SMART" id="SM00448">
    <property type="entry name" value="REC"/>
    <property type="match status" value="1"/>
</dbReference>
<evidence type="ECO:0000313" key="11">
    <source>
        <dbReference type="Proteomes" id="UP000192761"/>
    </source>
</evidence>
<dbReference type="RefSeq" id="WP_084090131.1">
    <property type="nucleotide sequence ID" value="NZ_FWXD01000007.1"/>
</dbReference>
<dbReference type="InterPro" id="IPR004358">
    <property type="entry name" value="Sig_transdc_His_kin-like_C"/>
</dbReference>
<sequence length="751" mass="83834">MTASDEPDWLQPDSTPQPGESHGMPWKILIADDEPDIHTVTRLALGRLTFKQRPIRLLSAYSAAQAFDVLSNEPDVALIFLDVVMESEDAGLILAQRIRTELRNPFVRIVLRTGQPGVAKEQRVIVEYDINDYKEKTELTTQKLITATIASLRAYEAIWQVERGRQGLSCILRDAVNLHRYRSRRELAVGVLDEISRVLGTDIDGVWCTRDILCSPDMPLHVDAATGAMLGSVETDIAPATPAFELLWGAFSRRGHRLAGPDYVLYLHSNGQQECAVYFTAHRPLLDVEIELLAVLATQVTAALDNAWLYTNLVRENSERKQAEAALRKHAEEVFDLYNNAPCGYHSLDADGCIVDMNQTELGWLGYRRNEVVDRLALADLLDEADRPCLLANLQQLQQGQSSVEAEYRFHRKDGSIFPVQVTTSAVRGADGTFQKTRSTVYDITERKRIDEELDRYRNHLEILVEQRTSELKLRTQELEHAHNQLLQSEKMASIGQLAAGVAHEINNPISYVISNMGTLASYIGDLLRLIGEYEAMEPGLVSHPSLQLLRAQIELDYLREDAPALLGESNEGLRRVKKIVQDLKEFSHVGDTDWQLADLHHCLDSTLNIASHELKYKATVVKEYGNLPEVECLPLELNQVFMNILVNAGQAISEQGCINIRTMCMNGEARVEIADNGSGMTSDVLKRIFDPFFTTKSVGVGTGLGLSLSYGIVQKHHGRIEVNSAPGQGTTFTVCLPLRQIHGNPDSDLQ</sequence>
<dbReference type="Pfam" id="PF02518">
    <property type="entry name" value="HATPase_c"/>
    <property type="match status" value="1"/>
</dbReference>
<dbReference type="InterPro" id="IPR011006">
    <property type="entry name" value="CheY-like_superfamily"/>
</dbReference>
<dbReference type="PROSITE" id="PS50113">
    <property type="entry name" value="PAC"/>
    <property type="match status" value="1"/>
</dbReference>